<dbReference type="EMBL" id="KB932216">
    <property type="protein sequence ID" value="KCV67575.1"/>
    <property type="molecule type" value="Genomic_DNA"/>
</dbReference>
<accession>A0A058Z013</accession>
<dbReference type="AlphaFoldDB" id="A0A058Z013"/>
<evidence type="ECO:0000313" key="2">
    <source>
        <dbReference type="EMBL" id="KCV67575.1"/>
    </source>
</evidence>
<dbReference type="GeneID" id="20530698"/>
<feature type="region of interest" description="Disordered" evidence="1">
    <location>
        <begin position="1"/>
        <end position="24"/>
    </location>
</feature>
<gene>
    <name evidence="2" type="ORF">H696_05973</name>
</gene>
<reference evidence="2" key="1">
    <citation type="submission" date="2013-04" db="EMBL/GenBank/DDBJ databases">
        <title>The Genome Sequence of Fonticula alba ATCC 38817.</title>
        <authorList>
            <consortium name="The Broad Institute Genomics Platform"/>
            <person name="Russ C."/>
            <person name="Cuomo C."/>
            <person name="Burger G."/>
            <person name="Gray M.W."/>
            <person name="Holland P.W.H."/>
            <person name="King N."/>
            <person name="Lang F.B.F."/>
            <person name="Roger A.J."/>
            <person name="Ruiz-Trillo I."/>
            <person name="Brown M."/>
            <person name="Walker B."/>
            <person name="Young S."/>
            <person name="Zeng Q."/>
            <person name="Gargeya S."/>
            <person name="Fitzgerald M."/>
            <person name="Haas B."/>
            <person name="Abouelleil A."/>
            <person name="Allen A.W."/>
            <person name="Alvarado L."/>
            <person name="Arachchi H.M."/>
            <person name="Berlin A.M."/>
            <person name="Chapman S.B."/>
            <person name="Gainer-Dewar J."/>
            <person name="Goldberg J."/>
            <person name="Griggs A."/>
            <person name="Gujja S."/>
            <person name="Hansen M."/>
            <person name="Howarth C."/>
            <person name="Imamovic A."/>
            <person name="Ireland A."/>
            <person name="Larimer J."/>
            <person name="McCowan C."/>
            <person name="Murphy C."/>
            <person name="Pearson M."/>
            <person name="Poon T.W."/>
            <person name="Priest M."/>
            <person name="Roberts A."/>
            <person name="Saif S."/>
            <person name="Shea T."/>
            <person name="Sisk P."/>
            <person name="Sykes S."/>
            <person name="Wortman J."/>
            <person name="Nusbaum C."/>
            <person name="Birren B."/>
        </authorList>
    </citation>
    <scope>NUCLEOTIDE SEQUENCE [LARGE SCALE GENOMIC DNA]</scope>
    <source>
        <strain evidence="2">ATCC 38817</strain>
    </source>
</reference>
<evidence type="ECO:0000313" key="3">
    <source>
        <dbReference type="Proteomes" id="UP000030693"/>
    </source>
</evidence>
<protein>
    <submittedName>
        <fullName evidence="2">Uncharacterized protein</fullName>
    </submittedName>
</protein>
<evidence type="ECO:0000256" key="1">
    <source>
        <dbReference type="SAM" id="MobiDB-lite"/>
    </source>
</evidence>
<keyword evidence="3" id="KW-1185">Reference proteome</keyword>
<organism evidence="2">
    <name type="scientific">Fonticula alba</name>
    <name type="common">Slime mold</name>
    <dbReference type="NCBI Taxonomy" id="691883"/>
    <lineage>
        <taxon>Eukaryota</taxon>
        <taxon>Rotosphaerida</taxon>
        <taxon>Fonticulaceae</taxon>
        <taxon>Fonticula</taxon>
    </lineage>
</organism>
<name>A0A058Z013_FONAL</name>
<dbReference type="Proteomes" id="UP000030693">
    <property type="component" value="Unassembled WGS sequence"/>
</dbReference>
<proteinExistence type="predicted"/>
<sequence length="129" mass="13591">MAPPGMTPDGRAGPGNDGPRLSGADFLASIRTNGVLDQLVAAATEELTASGTLANMDQTIHRSMVEYAAGHDHSRAGPMRVGDLVKHVQAHNPDLRDLPKRIADMVRDNPRLMAMISAELERLAAAGGS</sequence>
<dbReference type="RefSeq" id="XP_009498016.1">
    <property type="nucleotide sequence ID" value="XM_009499741.1"/>
</dbReference>